<evidence type="ECO:0000256" key="1">
    <source>
        <dbReference type="ARBA" id="ARBA00022737"/>
    </source>
</evidence>
<dbReference type="OMA" id="MCAVEHA"/>
<dbReference type="AlphaFoldDB" id="B5YLZ0"/>
<keyword evidence="4" id="KW-1185">Reference proteome</keyword>
<sequence>MKLNSLLGRSSAFVHNSSSKRTVLTDLLVAQRWQDIEQALSNPLAHISIDEGTRVTEEIIVHYACRCGAPLKIIQLLSARYPLSLMSQDCRYRYPLHHACKQAASPSVVDFLIRTNPSVAGFQDCEHKTPLIYTAAFYVDNCNLRYKEDVTENVIDVVKLLKAAAPASFNLEDAQGMCAVEHALNEGLDIKIVKTIQRACRDDWRDRRREERGTGKRHEDLAKELEFRSSRFHHSSAITSPWLMMVHRFISYQLVFKPINGQHVLPEFDSGSYCLCCS</sequence>
<reference evidence="3 4" key="2">
    <citation type="journal article" date="2008" name="Nature">
        <title>The Phaeodactylum genome reveals the evolutionary history of diatom genomes.</title>
        <authorList>
            <person name="Bowler C."/>
            <person name="Allen A.E."/>
            <person name="Badger J.H."/>
            <person name="Grimwood J."/>
            <person name="Jabbari K."/>
            <person name="Kuo A."/>
            <person name="Maheswari U."/>
            <person name="Martens C."/>
            <person name="Maumus F."/>
            <person name="Otillar R.P."/>
            <person name="Rayko E."/>
            <person name="Salamov A."/>
            <person name="Vandepoele K."/>
            <person name="Beszteri B."/>
            <person name="Gruber A."/>
            <person name="Heijde M."/>
            <person name="Katinka M."/>
            <person name="Mock T."/>
            <person name="Valentin K."/>
            <person name="Verret F."/>
            <person name="Berges J.A."/>
            <person name="Brownlee C."/>
            <person name="Cadoret J.P."/>
            <person name="Chiovitti A."/>
            <person name="Choi C.J."/>
            <person name="Coesel S."/>
            <person name="De Martino A."/>
            <person name="Detter J.C."/>
            <person name="Durkin C."/>
            <person name="Falciatore A."/>
            <person name="Fournet J."/>
            <person name="Haruta M."/>
            <person name="Huysman M.J."/>
            <person name="Jenkins B.D."/>
            <person name="Jiroutova K."/>
            <person name="Jorgensen R.E."/>
            <person name="Joubert Y."/>
            <person name="Kaplan A."/>
            <person name="Kroger N."/>
            <person name="Kroth P.G."/>
            <person name="La Roche J."/>
            <person name="Lindquist E."/>
            <person name="Lommer M."/>
            <person name="Martin-Jezequel V."/>
            <person name="Lopez P.J."/>
            <person name="Lucas S."/>
            <person name="Mangogna M."/>
            <person name="McGinnis K."/>
            <person name="Medlin L.K."/>
            <person name="Montsant A."/>
            <person name="Oudot-Le Secq M.P."/>
            <person name="Napoli C."/>
            <person name="Obornik M."/>
            <person name="Parker M.S."/>
            <person name="Petit J.L."/>
            <person name="Porcel B.M."/>
            <person name="Poulsen N."/>
            <person name="Robison M."/>
            <person name="Rychlewski L."/>
            <person name="Rynearson T.A."/>
            <person name="Schmutz J."/>
            <person name="Shapiro H."/>
            <person name="Siaut M."/>
            <person name="Stanley M."/>
            <person name="Sussman M.R."/>
            <person name="Taylor A.R."/>
            <person name="Vardi A."/>
            <person name="von Dassow P."/>
            <person name="Vyverman W."/>
            <person name="Willis A."/>
            <person name="Wyrwicz L.S."/>
            <person name="Rokhsar D.S."/>
            <person name="Weissenbach J."/>
            <person name="Armbrust E.V."/>
            <person name="Green B.R."/>
            <person name="Van de Peer Y."/>
            <person name="Grigoriev I.V."/>
        </authorList>
    </citation>
    <scope>NUCLEOTIDE SEQUENCE [LARGE SCALE GENOMIC DNA]</scope>
    <source>
        <strain evidence="3 4">CCMP1335</strain>
    </source>
</reference>
<proteinExistence type="predicted"/>
<protein>
    <recommendedName>
        <fullName evidence="5">Ankyrin repeat protein</fullName>
    </recommendedName>
</protein>
<keyword evidence="2" id="KW-0040">ANK repeat</keyword>
<accession>B5YLZ0</accession>
<evidence type="ECO:0008006" key="5">
    <source>
        <dbReference type="Google" id="ProtNLM"/>
    </source>
</evidence>
<dbReference type="KEGG" id="tps:THAPS_10947"/>
<evidence type="ECO:0000313" key="3">
    <source>
        <dbReference type="EMBL" id="ACI64162.1"/>
    </source>
</evidence>
<name>B5YLZ0_THAPS</name>
<evidence type="ECO:0000256" key="2">
    <source>
        <dbReference type="ARBA" id="ARBA00023043"/>
    </source>
</evidence>
<dbReference type="eggNOG" id="ENOG502SFMY">
    <property type="taxonomic scope" value="Eukaryota"/>
</dbReference>
<dbReference type="GeneID" id="7444788"/>
<dbReference type="InterPro" id="IPR036770">
    <property type="entry name" value="Ankyrin_rpt-contain_sf"/>
</dbReference>
<organism evidence="3 4">
    <name type="scientific">Thalassiosira pseudonana</name>
    <name type="common">Marine diatom</name>
    <name type="synonym">Cyclotella nana</name>
    <dbReference type="NCBI Taxonomy" id="35128"/>
    <lineage>
        <taxon>Eukaryota</taxon>
        <taxon>Sar</taxon>
        <taxon>Stramenopiles</taxon>
        <taxon>Ochrophyta</taxon>
        <taxon>Bacillariophyta</taxon>
        <taxon>Coscinodiscophyceae</taxon>
        <taxon>Thalassiosirophycidae</taxon>
        <taxon>Thalassiosirales</taxon>
        <taxon>Thalassiosiraceae</taxon>
        <taxon>Thalassiosira</taxon>
    </lineage>
</organism>
<dbReference type="InParanoid" id="B5YLZ0"/>
<dbReference type="EMBL" id="CP001159">
    <property type="protein sequence ID" value="ACI64162.1"/>
    <property type="molecule type" value="Genomic_DNA"/>
</dbReference>
<reference evidence="3 4" key="1">
    <citation type="journal article" date="2004" name="Science">
        <title>The genome of the diatom Thalassiosira pseudonana: ecology, evolution, and metabolism.</title>
        <authorList>
            <person name="Armbrust E.V."/>
            <person name="Berges J.A."/>
            <person name="Bowler C."/>
            <person name="Green B.R."/>
            <person name="Martinez D."/>
            <person name="Putnam N.H."/>
            <person name="Zhou S."/>
            <person name="Allen A.E."/>
            <person name="Apt K.E."/>
            <person name="Bechner M."/>
            <person name="Brzezinski M.A."/>
            <person name="Chaal B.K."/>
            <person name="Chiovitti A."/>
            <person name="Davis A.K."/>
            <person name="Demarest M.S."/>
            <person name="Detter J.C."/>
            <person name="Glavina T."/>
            <person name="Goodstein D."/>
            <person name="Hadi M.Z."/>
            <person name="Hellsten U."/>
            <person name="Hildebrand M."/>
            <person name="Jenkins B.D."/>
            <person name="Jurka J."/>
            <person name="Kapitonov V.V."/>
            <person name="Kroger N."/>
            <person name="Lau W.W."/>
            <person name="Lane T.W."/>
            <person name="Larimer F.W."/>
            <person name="Lippmeier J.C."/>
            <person name="Lucas S."/>
            <person name="Medina M."/>
            <person name="Montsant A."/>
            <person name="Obornik M."/>
            <person name="Parker M.S."/>
            <person name="Palenik B."/>
            <person name="Pazour G.J."/>
            <person name="Richardson P.M."/>
            <person name="Rynearson T.A."/>
            <person name="Saito M.A."/>
            <person name="Schwartz D.C."/>
            <person name="Thamatrakoln K."/>
            <person name="Valentin K."/>
            <person name="Vardi A."/>
            <person name="Wilkerson F.P."/>
            <person name="Rokhsar D.S."/>
        </authorList>
    </citation>
    <scope>NUCLEOTIDE SEQUENCE [LARGE SCALE GENOMIC DNA]</scope>
    <source>
        <strain evidence="3 4">CCMP1335</strain>
    </source>
</reference>
<dbReference type="InterPro" id="IPR052420">
    <property type="entry name" value="Espin/Espin-like"/>
</dbReference>
<dbReference type="HOGENOM" id="CLU_1002828_0_0_1"/>
<dbReference type="RefSeq" id="XP_002295445.1">
    <property type="nucleotide sequence ID" value="XM_002295409.1"/>
</dbReference>
<dbReference type="PaxDb" id="35128-Thaps10947"/>
<dbReference type="PANTHER" id="PTHR24153">
    <property type="entry name" value="ESPIN"/>
    <property type="match status" value="1"/>
</dbReference>
<dbReference type="PANTHER" id="PTHR24153:SF8">
    <property type="entry name" value="FORKED, ISOFORM F"/>
    <property type="match status" value="1"/>
</dbReference>
<dbReference type="GO" id="GO:0051015">
    <property type="term" value="F:actin filament binding"/>
    <property type="evidence" value="ECO:0000318"/>
    <property type="project" value="GO_Central"/>
</dbReference>
<dbReference type="Gene3D" id="1.25.40.20">
    <property type="entry name" value="Ankyrin repeat-containing domain"/>
    <property type="match status" value="1"/>
</dbReference>
<dbReference type="Proteomes" id="UP000001449">
    <property type="component" value="Chromosome 18"/>
</dbReference>
<evidence type="ECO:0000313" key="4">
    <source>
        <dbReference type="Proteomes" id="UP000001449"/>
    </source>
</evidence>
<dbReference type="GO" id="GO:0051017">
    <property type="term" value="P:actin filament bundle assembly"/>
    <property type="evidence" value="ECO:0000318"/>
    <property type="project" value="GO_Central"/>
</dbReference>
<dbReference type="GO" id="GO:0005737">
    <property type="term" value="C:cytoplasm"/>
    <property type="evidence" value="ECO:0000318"/>
    <property type="project" value="GO_Central"/>
</dbReference>
<keyword evidence="1" id="KW-0677">Repeat</keyword>
<dbReference type="SUPFAM" id="SSF48403">
    <property type="entry name" value="Ankyrin repeat"/>
    <property type="match status" value="1"/>
</dbReference>
<gene>
    <name evidence="3" type="ORF">THAPS_10947</name>
</gene>